<dbReference type="SMART" id="SM00432">
    <property type="entry name" value="MADS"/>
    <property type="match status" value="1"/>
</dbReference>
<keyword evidence="9" id="KW-1185">Reference proteome</keyword>
<proteinExistence type="predicted"/>
<keyword evidence="6" id="KW-0175">Coiled coil</keyword>
<dbReference type="PANTHER" id="PTHR11945">
    <property type="entry name" value="MADS BOX PROTEIN"/>
    <property type="match status" value="1"/>
</dbReference>
<evidence type="ECO:0000256" key="4">
    <source>
        <dbReference type="ARBA" id="ARBA00023163"/>
    </source>
</evidence>
<feature type="coiled-coil region" evidence="6">
    <location>
        <begin position="92"/>
        <end position="166"/>
    </location>
</feature>
<dbReference type="Pfam" id="PF00319">
    <property type="entry name" value="SRF-TF"/>
    <property type="match status" value="1"/>
</dbReference>
<dbReference type="PROSITE" id="PS50066">
    <property type="entry name" value="MADS_BOX_2"/>
    <property type="match status" value="1"/>
</dbReference>
<keyword evidence="5" id="KW-0539">Nucleus</keyword>
<feature type="domain" description="MADS-box" evidence="7">
    <location>
        <begin position="9"/>
        <end position="69"/>
    </location>
</feature>
<organism evidence="8 9">
    <name type="scientific">Xanthoceras sorbifolium</name>
    <dbReference type="NCBI Taxonomy" id="99658"/>
    <lineage>
        <taxon>Eukaryota</taxon>
        <taxon>Viridiplantae</taxon>
        <taxon>Streptophyta</taxon>
        <taxon>Embryophyta</taxon>
        <taxon>Tracheophyta</taxon>
        <taxon>Spermatophyta</taxon>
        <taxon>Magnoliopsida</taxon>
        <taxon>eudicotyledons</taxon>
        <taxon>Gunneridae</taxon>
        <taxon>Pentapetalae</taxon>
        <taxon>rosids</taxon>
        <taxon>malvids</taxon>
        <taxon>Sapindales</taxon>
        <taxon>Sapindaceae</taxon>
        <taxon>Xanthoceroideae</taxon>
        <taxon>Xanthoceras</taxon>
    </lineage>
</organism>
<reference evidence="8 9" key="1">
    <citation type="submission" date="2021-02" db="EMBL/GenBank/DDBJ databases">
        <title>Plant Genome Project.</title>
        <authorList>
            <person name="Zhang R.-G."/>
        </authorList>
    </citation>
    <scope>NUCLEOTIDE SEQUENCE [LARGE SCALE GENOMIC DNA]</scope>
    <source>
        <tissue evidence="8">Leaves</tissue>
    </source>
</reference>
<evidence type="ECO:0000256" key="3">
    <source>
        <dbReference type="ARBA" id="ARBA00023125"/>
    </source>
</evidence>
<keyword evidence="3" id="KW-0238">DNA-binding</keyword>
<name>A0ABQ8HVT0_9ROSI</name>
<dbReference type="PANTHER" id="PTHR11945:SF629">
    <property type="entry name" value="OS02G0164450 PROTEIN"/>
    <property type="match status" value="1"/>
</dbReference>
<dbReference type="EMBL" id="JAFEMO010000006">
    <property type="protein sequence ID" value="KAH7568476.1"/>
    <property type="molecule type" value="Genomic_DNA"/>
</dbReference>
<dbReference type="SUPFAM" id="SSF55455">
    <property type="entry name" value="SRF-like"/>
    <property type="match status" value="1"/>
</dbReference>
<keyword evidence="2" id="KW-0805">Transcription regulation</keyword>
<evidence type="ECO:0000259" key="7">
    <source>
        <dbReference type="PROSITE" id="PS50066"/>
    </source>
</evidence>
<gene>
    <name evidence="8" type="ORF">JRO89_XS06G0005000</name>
</gene>
<evidence type="ECO:0000256" key="5">
    <source>
        <dbReference type="ARBA" id="ARBA00023242"/>
    </source>
</evidence>
<accession>A0ABQ8HVT0</accession>
<evidence type="ECO:0000256" key="6">
    <source>
        <dbReference type="SAM" id="Coils"/>
    </source>
</evidence>
<comment type="subcellular location">
    <subcellularLocation>
        <location evidence="1">Nucleus</location>
    </subcellularLocation>
</comment>
<dbReference type="InterPro" id="IPR036879">
    <property type="entry name" value="TF_MADSbox_sf"/>
</dbReference>
<evidence type="ECO:0000313" key="8">
    <source>
        <dbReference type="EMBL" id="KAH7568476.1"/>
    </source>
</evidence>
<evidence type="ECO:0000313" key="9">
    <source>
        <dbReference type="Proteomes" id="UP000827721"/>
    </source>
</evidence>
<dbReference type="InterPro" id="IPR002100">
    <property type="entry name" value="TF_MADSbox"/>
</dbReference>
<protein>
    <recommendedName>
        <fullName evidence="7">MADS-box domain-containing protein</fullName>
    </recommendedName>
</protein>
<sequence length="217" mass="25163">MEVSIPKKRGRRRVEMKKVEGKKKRSVTFSKRRRGLFNKACELSELSGDKIAMFVISEQGKPYSCGDVDSLLDQYVTGKVSDSNMASSSLEVKLIRKECKETLVKLEEEEKKTQQQEKTRVWWEKTVDETLEEWLMEYEAKLQELKKKVEGKLEEIKREKAKAIKASTSSYAHDQGVIETVDQVHHDELVDHDDDQYRVEDFLDFDGFCLDGGLFTI</sequence>
<dbReference type="Gene3D" id="3.40.1810.10">
    <property type="entry name" value="Transcription factor, MADS-box"/>
    <property type="match status" value="1"/>
</dbReference>
<comment type="caution">
    <text evidence="8">The sequence shown here is derived from an EMBL/GenBank/DDBJ whole genome shotgun (WGS) entry which is preliminary data.</text>
</comment>
<evidence type="ECO:0000256" key="1">
    <source>
        <dbReference type="ARBA" id="ARBA00004123"/>
    </source>
</evidence>
<keyword evidence="4" id="KW-0804">Transcription</keyword>
<evidence type="ECO:0000256" key="2">
    <source>
        <dbReference type="ARBA" id="ARBA00023015"/>
    </source>
</evidence>
<dbReference type="Proteomes" id="UP000827721">
    <property type="component" value="Unassembled WGS sequence"/>
</dbReference>
<dbReference type="PRINTS" id="PR00404">
    <property type="entry name" value="MADSDOMAIN"/>
</dbReference>